<organism evidence="2 3">
    <name type="scientific">Actinocorallia libanotica</name>
    <dbReference type="NCBI Taxonomy" id="46162"/>
    <lineage>
        <taxon>Bacteria</taxon>
        <taxon>Bacillati</taxon>
        <taxon>Actinomycetota</taxon>
        <taxon>Actinomycetes</taxon>
        <taxon>Streptosporangiales</taxon>
        <taxon>Thermomonosporaceae</taxon>
        <taxon>Actinocorallia</taxon>
    </lineage>
</organism>
<evidence type="ECO:0000259" key="1">
    <source>
        <dbReference type="PROSITE" id="PS50995"/>
    </source>
</evidence>
<dbReference type="RefSeq" id="WP_344246137.1">
    <property type="nucleotide sequence ID" value="NZ_BAAAHH010000044.1"/>
</dbReference>
<dbReference type="Gene3D" id="1.10.10.10">
    <property type="entry name" value="Winged helix-like DNA-binding domain superfamily/Winged helix DNA-binding domain"/>
    <property type="match status" value="1"/>
</dbReference>
<dbReference type="Proteomes" id="UP001500665">
    <property type="component" value="Unassembled WGS sequence"/>
</dbReference>
<dbReference type="InterPro" id="IPR036390">
    <property type="entry name" value="WH_DNA-bd_sf"/>
</dbReference>
<evidence type="ECO:0000313" key="2">
    <source>
        <dbReference type="EMBL" id="GAA0966523.1"/>
    </source>
</evidence>
<dbReference type="PANTHER" id="PTHR33164:SF43">
    <property type="entry name" value="HTH-TYPE TRANSCRIPTIONAL REPRESSOR YETL"/>
    <property type="match status" value="1"/>
</dbReference>
<dbReference type="PRINTS" id="PR00598">
    <property type="entry name" value="HTHMARR"/>
</dbReference>
<feature type="domain" description="HTH marR-type" evidence="1">
    <location>
        <begin position="13"/>
        <end position="146"/>
    </location>
</feature>
<comment type="caution">
    <text evidence="2">The sequence shown here is derived from an EMBL/GenBank/DDBJ whole genome shotgun (WGS) entry which is preliminary data.</text>
</comment>
<evidence type="ECO:0000313" key="3">
    <source>
        <dbReference type="Proteomes" id="UP001500665"/>
    </source>
</evidence>
<sequence length="156" mass="17539">MDADAEGIADQEPTRDFGLLLSATTRLERIMGRALERRTGITHVMFEVMLRLQDGCRSMSHLAQEMILTSGGMTRLINRMEQAGLVVRATSPTDRRVQHASLTERGRETLERALLVHGEVLREFFSGPLSDRQRAELRQALTLLEARGRKELPSLG</sequence>
<dbReference type="InterPro" id="IPR036388">
    <property type="entry name" value="WH-like_DNA-bd_sf"/>
</dbReference>
<keyword evidence="3" id="KW-1185">Reference proteome</keyword>
<dbReference type="SUPFAM" id="SSF46785">
    <property type="entry name" value="Winged helix' DNA-binding domain"/>
    <property type="match status" value="1"/>
</dbReference>
<protein>
    <submittedName>
        <fullName evidence="2">MarR family winged helix-turn-helix transcriptional regulator</fullName>
    </submittedName>
</protein>
<dbReference type="InterPro" id="IPR039422">
    <property type="entry name" value="MarR/SlyA-like"/>
</dbReference>
<dbReference type="SMART" id="SM00347">
    <property type="entry name" value="HTH_MARR"/>
    <property type="match status" value="1"/>
</dbReference>
<dbReference type="Pfam" id="PF12802">
    <property type="entry name" value="MarR_2"/>
    <property type="match status" value="1"/>
</dbReference>
<dbReference type="PROSITE" id="PS50995">
    <property type="entry name" value="HTH_MARR_2"/>
    <property type="match status" value="1"/>
</dbReference>
<proteinExistence type="predicted"/>
<dbReference type="InterPro" id="IPR000835">
    <property type="entry name" value="HTH_MarR-typ"/>
</dbReference>
<dbReference type="EMBL" id="BAAAHH010000044">
    <property type="protein sequence ID" value="GAA0966523.1"/>
    <property type="molecule type" value="Genomic_DNA"/>
</dbReference>
<accession>A0ABN1RXA0</accession>
<name>A0ABN1RXA0_9ACTN</name>
<dbReference type="PANTHER" id="PTHR33164">
    <property type="entry name" value="TRANSCRIPTIONAL REGULATOR, MARR FAMILY"/>
    <property type="match status" value="1"/>
</dbReference>
<reference evidence="2 3" key="1">
    <citation type="journal article" date="2019" name="Int. J. Syst. Evol. Microbiol.">
        <title>The Global Catalogue of Microorganisms (GCM) 10K type strain sequencing project: providing services to taxonomists for standard genome sequencing and annotation.</title>
        <authorList>
            <consortium name="The Broad Institute Genomics Platform"/>
            <consortium name="The Broad Institute Genome Sequencing Center for Infectious Disease"/>
            <person name="Wu L."/>
            <person name="Ma J."/>
        </authorList>
    </citation>
    <scope>NUCLEOTIDE SEQUENCE [LARGE SCALE GENOMIC DNA]</scope>
    <source>
        <strain evidence="2 3">JCM 10696</strain>
    </source>
</reference>
<gene>
    <name evidence="2" type="ORF">GCM10009550_69010</name>
</gene>